<organism evidence="1 2">
    <name type="scientific">Melipona quadrifasciata</name>
    <dbReference type="NCBI Taxonomy" id="166423"/>
    <lineage>
        <taxon>Eukaryota</taxon>
        <taxon>Metazoa</taxon>
        <taxon>Ecdysozoa</taxon>
        <taxon>Arthropoda</taxon>
        <taxon>Hexapoda</taxon>
        <taxon>Insecta</taxon>
        <taxon>Pterygota</taxon>
        <taxon>Neoptera</taxon>
        <taxon>Endopterygota</taxon>
        <taxon>Hymenoptera</taxon>
        <taxon>Apocrita</taxon>
        <taxon>Aculeata</taxon>
        <taxon>Apoidea</taxon>
        <taxon>Anthophila</taxon>
        <taxon>Apidae</taxon>
        <taxon>Melipona</taxon>
    </lineage>
</organism>
<keyword evidence="2" id="KW-1185">Reference proteome</keyword>
<proteinExistence type="predicted"/>
<evidence type="ECO:0000313" key="2">
    <source>
        <dbReference type="Proteomes" id="UP000053105"/>
    </source>
</evidence>
<accession>A0A0M9A6T7</accession>
<dbReference type="AlphaFoldDB" id="A0A0M9A6T7"/>
<dbReference type="Proteomes" id="UP000053105">
    <property type="component" value="Unassembled WGS sequence"/>
</dbReference>
<name>A0A0M9A6T7_9HYME</name>
<sequence length="109" mass="12516">MLNGAVYFGSDPFIFKSGCLRFNKFKNIGTIDTIDGSIGEFISAVNRARANYYNLETSLFRIGCNCLRPWRQMWPQTGRPRCMWQCSGLYNFPKGLNLSRTSNPNYSRP</sequence>
<gene>
    <name evidence="1" type="ORF">WN51_07814</name>
</gene>
<dbReference type="EMBL" id="KQ435724">
    <property type="protein sequence ID" value="KOX78407.1"/>
    <property type="molecule type" value="Genomic_DNA"/>
</dbReference>
<reference evidence="1 2" key="1">
    <citation type="submission" date="2015-07" db="EMBL/GenBank/DDBJ databases">
        <title>The genome of Melipona quadrifasciata.</title>
        <authorList>
            <person name="Pan H."/>
            <person name="Kapheim K."/>
        </authorList>
    </citation>
    <scope>NUCLEOTIDE SEQUENCE [LARGE SCALE GENOMIC DNA]</scope>
    <source>
        <strain evidence="1">0111107301</strain>
        <tissue evidence="1">Whole body</tissue>
    </source>
</reference>
<protein>
    <submittedName>
        <fullName evidence="1">Uncharacterized protein</fullName>
    </submittedName>
</protein>
<evidence type="ECO:0000313" key="1">
    <source>
        <dbReference type="EMBL" id="KOX78407.1"/>
    </source>
</evidence>